<evidence type="ECO:0000313" key="2">
    <source>
        <dbReference type="Proteomes" id="UP001642487"/>
    </source>
</evidence>
<accession>A0ABP0XUG5</accession>
<dbReference type="Proteomes" id="UP001642487">
    <property type="component" value="Chromosome 10"/>
</dbReference>
<gene>
    <name evidence="1" type="ORF">CITCOLO1_LOCUS3459</name>
</gene>
<proteinExistence type="predicted"/>
<name>A0ABP0XUG5_9ROSI</name>
<feature type="non-terminal residue" evidence="1">
    <location>
        <position position="86"/>
    </location>
</feature>
<reference evidence="1 2" key="1">
    <citation type="submission" date="2024-03" db="EMBL/GenBank/DDBJ databases">
        <authorList>
            <person name="Gkanogiannis A."/>
            <person name="Becerra Lopez-Lavalle L."/>
        </authorList>
    </citation>
    <scope>NUCLEOTIDE SEQUENCE [LARGE SCALE GENOMIC DNA]</scope>
</reference>
<evidence type="ECO:0000313" key="1">
    <source>
        <dbReference type="EMBL" id="CAK9311792.1"/>
    </source>
</evidence>
<protein>
    <submittedName>
        <fullName evidence="1">Uncharacterized protein</fullName>
    </submittedName>
</protein>
<keyword evidence="2" id="KW-1185">Reference proteome</keyword>
<sequence>MSLELGCRRLDVASNLELLGHITTSGCRGLVGTNDLSAGEKPVWEGRIEVAVGMVVARMQLEEGVILVEEEAVMPTLSTSIFSSLE</sequence>
<organism evidence="1 2">
    <name type="scientific">Citrullus colocynthis</name>
    <name type="common">colocynth</name>
    <dbReference type="NCBI Taxonomy" id="252529"/>
    <lineage>
        <taxon>Eukaryota</taxon>
        <taxon>Viridiplantae</taxon>
        <taxon>Streptophyta</taxon>
        <taxon>Embryophyta</taxon>
        <taxon>Tracheophyta</taxon>
        <taxon>Spermatophyta</taxon>
        <taxon>Magnoliopsida</taxon>
        <taxon>eudicotyledons</taxon>
        <taxon>Gunneridae</taxon>
        <taxon>Pentapetalae</taxon>
        <taxon>rosids</taxon>
        <taxon>fabids</taxon>
        <taxon>Cucurbitales</taxon>
        <taxon>Cucurbitaceae</taxon>
        <taxon>Benincaseae</taxon>
        <taxon>Citrullus</taxon>
    </lineage>
</organism>
<dbReference type="EMBL" id="OZ021744">
    <property type="protein sequence ID" value="CAK9311792.1"/>
    <property type="molecule type" value="Genomic_DNA"/>
</dbReference>